<comment type="caution">
    <text evidence="3">The sequence shown here is derived from an EMBL/GenBank/DDBJ whole genome shotgun (WGS) entry which is preliminary data.</text>
</comment>
<proteinExistence type="predicted"/>
<dbReference type="EMBL" id="JADBJN010000004">
    <property type="protein sequence ID" value="KAG5666393.1"/>
    <property type="molecule type" value="Genomic_DNA"/>
</dbReference>
<dbReference type="SUPFAM" id="SSF55797">
    <property type="entry name" value="PR-1-like"/>
    <property type="match status" value="1"/>
</dbReference>
<dbReference type="InterPro" id="IPR035940">
    <property type="entry name" value="CAP_sf"/>
</dbReference>
<dbReference type="Proteomes" id="UP001107558">
    <property type="component" value="Chromosome 4"/>
</dbReference>
<organism evidence="3 4">
    <name type="scientific">Polypedilum vanderplanki</name>
    <name type="common">Sleeping chironomid midge</name>
    <dbReference type="NCBI Taxonomy" id="319348"/>
    <lineage>
        <taxon>Eukaryota</taxon>
        <taxon>Metazoa</taxon>
        <taxon>Ecdysozoa</taxon>
        <taxon>Arthropoda</taxon>
        <taxon>Hexapoda</taxon>
        <taxon>Insecta</taxon>
        <taxon>Pterygota</taxon>
        <taxon>Neoptera</taxon>
        <taxon>Endopterygota</taxon>
        <taxon>Diptera</taxon>
        <taxon>Nematocera</taxon>
        <taxon>Chironomoidea</taxon>
        <taxon>Chironomidae</taxon>
        <taxon>Chironominae</taxon>
        <taxon>Polypedilum</taxon>
        <taxon>Polypedilum</taxon>
    </lineage>
</organism>
<keyword evidence="4" id="KW-1185">Reference proteome</keyword>
<evidence type="ECO:0000256" key="1">
    <source>
        <dbReference type="ARBA" id="ARBA00004613"/>
    </source>
</evidence>
<evidence type="ECO:0000313" key="3">
    <source>
        <dbReference type="EMBL" id="KAG5666393.1"/>
    </source>
</evidence>
<dbReference type="AlphaFoldDB" id="A0A9J6B954"/>
<accession>A0A9J6B954</accession>
<comment type="subcellular location">
    <subcellularLocation>
        <location evidence="1">Secreted</location>
    </subcellularLocation>
</comment>
<evidence type="ECO:0000256" key="2">
    <source>
        <dbReference type="ARBA" id="ARBA00022525"/>
    </source>
</evidence>
<reference evidence="3" key="1">
    <citation type="submission" date="2021-03" db="EMBL/GenBank/DDBJ databases">
        <title>Chromosome level genome of the anhydrobiotic midge Polypedilum vanderplanki.</title>
        <authorList>
            <person name="Yoshida Y."/>
            <person name="Kikawada T."/>
            <person name="Gusev O."/>
        </authorList>
    </citation>
    <scope>NUCLEOTIDE SEQUENCE</scope>
    <source>
        <strain evidence="3">NIAS01</strain>
        <tissue evidence="3">Whole body or cell culture</tissue>
    </source>
</reference>
<dbReference type="OrthoDB" id="414826at2759"/>
<dbReference type="Gene3D" id="3.40.33.10">
    <property type="entry name" value="CAP"/>
    <property type="match status" value="1"/>
</dbReference>
<name>A0A9J6B954_POLVA</name>
<sequence>MNIFRSNIAIGSECNGTGFFLSTASAMNKLEALGRRNVFHGIITDKKIPSLEIVINNAVNSWFSEINNAPMSVQYNNIQLFNDSHIGHFLTLTYDKGTTVGCIATQWEGEIDKNGVPKYSRITCNYFKVPFLGAILYQTGDTCVKCGVCDNSDTTYGLCVLDPDSLANQYSFNDTI</sequence>
<protein>
    <recommendedName>
        <fullName evidence="5">SCP domain-containing protein</fullName>
    </recommendedName>
</protein>
<evidence type="ECO:0000313" key="4">
    <source>
        <dbReference type="Proteomes" id="UP001107558"/>
    </source>
</evidence>
<gene>
    <name evidence="3" type="ORF">PVAND_014422</name>
</gene>
<keyword evidence="2" id="KW-0964">Secreted</keyword>
<evidence type="ECO:0008006" key="5">
    <source>
        <dbReference type="Google" id="ProtNLM"/>
    </source>
</evidence>